<evidence type="ECO:0000256" key="4">
    <source>
        <dbReference type="ARBA" id="ARBA00022692"/>
    </source>
</evidence>
<feature type="transmembrane region" description="Helical" evidence="8">
    <location>
        <begin position="73"/>
        <end position="93"/>
    </location>
</feature>
<keyword evidence="5 8" id="KW-1133">Transmembrane helix</keyword>
<feature type="transmembrane region" description="Helical" evidence="8">
    <location>
        <begin position="330"/>
        <end position="351"/>
    </location>
</feature>
<protein>
    <recommendedName>
        <fullName evidence="11">DUF2029 domain-containing protein</fullName>
    </recommendedName>
</protein>
<dbReference type="GO" id="GO:0005886">
    <property type="term" value="C:plasma membrane"/>
    <property type="evidence" value="ECO:0007669"/>
    <property type="project" value="UniProtKB-SubCell"/>
</dbReference>
<proteinExistence type="inferred from homology"/>
<dbReference type="Pfam" id="PF09594">
    <property type="entry name" value="GT87"/>
    <property type="match status" value="1"/>
</dbReference>
<dbReference type="InterPro" id="IPR018584">
    <property type="entry name" value="GT87"/>
</dbReference>
<dbReference type="GO" id="GO:0016758">
    <property type="term" value="F:hexosyltransferase activity"/>
    <property type="evidence" value="ECO:0007669"/>
    <property type="project" value="InterPro"/>
</dbReference>
<keyword evidence="6 8" id="KW-0472">Membrane</keyword>
<gene>
    <name evidence="9" type="ORF">CCR94_03950</name>
</gene>
<name>A0A2S6NDW7_9HYPH</name>
<keyword evidence="10" id="KW-1185">Reference proteome</keyword>
<evidence type="ECO:0000313" key="10">
    <source>
        <dbReference type="Proteomes" id="UP000239089"/>
    </source>
</evidence>
<comment type="caution">
    <text evidence="9">The sequence shown here is derived from an EMBL/GenBank/DDBJ whole genome shotgun (WGS) entry which is preliminary data.</text>
</comment>
<feature type="transmembrane region" description="Helical" evidence="8">
    <location>
        <begin position="265"/>
        <end position="286"/>
    </location>
</feature>
<organism evidence="9 10">
    <name type="scientific">Rhodoblastus sphagnicola</name>
    <dbReference type="NCBI Taxonomy" id="333368"/>
    <lineage>
        <taxon>Bacteria</taxon>
        <taxon>Pseudomonadati</taxon>
        <taxon>Pseudomonadota</taxon>
        <taxon>Alphaproteobacteria</taxon>
        <taxon>Hyphomicrobiales</taxon>
        <taxon>Rhodoblastaceae</taxon>
        <taxon>Rhodoblastus</taxon>
    </lineage>
</organism>
<comment type="subcellular location">
    <subcellularLocation>
        <location evidence="1">Cell membrane</location>
        <topology evidence="1">Multi-pass membrane protein</topology>
    </subcellularLocation>
</comment>
<evidence type="ECO:0000256" key="5">
    <source>
        <dbReference type="ARBA" id="ARBA00022989"/>
    </source>
</evidence>
<dbReference type="Proteomes" id="UP000239089">
    <property type="component" value="Unassembled WGS sequence"/>
</dbReference>
<evidence type="ECO:0000313" key="9">
    <source>
        <dbReference type="EMBL" id="PPQ32799.1"/>
    </source>
</evidence>
<evidence type="ECO:0000256" key="1">
    <source>
        <dbReference type="ARBA" id="ARBA00004651"/>
    </source>
</evidence>
<feature type="transmembrane region" description="Helical" evidence="8">
    <location>
        <begin position="419"/>
        <end position="440"/>
    </location>
</feature>
<evidence type="ECO:0000256" key="6">
    <source>
        <dbReference type="ARBA" id="ARBA00023136"/>
    </source>
</evidence>
<reference evidence="9 10" key="1">
    <citation type="journal article" date="2018" name="Arch. Microbiol.">
        <title>New insights into the metabolic potential of the phototrophic purple bacterium Rhodopila globiformis DSM 161(T) from its draft genome sequence and evidence for a vanadium-dependent nitrogenase.</title>
        <authorList>
            <person name="Imhoff J.F."/>
            <person name="Rahn T."/>
            <person name="Kunzel S."/>
            <person name="Neulinger S.C."/>
        </authorList>
    </citation>
    <scope>NUCLEOTIDE SEQUENCE [LARGE SCALE GENOMIC DNA]</scope>
    <source>
        <strain evidence="9 10">DSM 16996</strain>
    </source>
</reference>
<keyword evidence="2" id="KW-1003">Cell membrane</keyword>
<evidence type="ECO:0000256" key="7">
    <source>
        <dbReference type="ARBA" id="ARBA00024033"/>
    </source>
</evidence>
<evidence type="ECO:0008006" key="11">
    <source>
        <dbReference type="Google" id="ProtNLM"/>
    </source>
</evidence>
<evidence type="ECO:0000256" key="3">
    <source>
        <dbReference type="ARBA" id="ARBA00022679"/>
    </source>
</evidence>
<evidence type="ECO:0000256" key="2">
    <source>
        <dbReference type="ARBA" id="ARBA00022475"/>
    </source>
</evidence>
<keyword evidence="3" id="KW-0808">Transferase</keyword>
<accession>A0A2S6NDW7</accession>
<sequence>MVPGMTPRMRAPVRPERRDGPIARFLTAMRRQWAFPWEKTLSSSENFIAAPAPKAWRAALRSGDFLTPTRCRAYALILIVFGAALIAALLAMAHGNVSFDGQPLGSDFSQVYVAGLSVHDGAPALAYDNAAHAAHQKAVFGPATPFYSWSYPPVFLIVAALLAFLPYLGALALWQGLGLAAYLALLRNIMPWRRAALYGLAFPAVAISLMHGQNGLITAALMGAGAVLAPARPVLAGVCFGLVAYKPQFGLLIPLALLASNNWRALLAAGATVLAECGAATALFGVDIWRDFLGSLGFSRVVLIEQGGAGWEKMQSVFAAVRALGGSVPLAYAGQGAAALACAAIVVWLYARRADFRLAGAALLTGALLSTPYCMDYDMVLIAPALALLACVILERGALPYEKSIMALAFAAPLLARPLGSVAPIPLGVLAMAALMAAIARRGLAEARSNRPS</sequence>
<comment type="similarity">
    <text evidence="7">Belongs to the glycosyltransferase 87 family.</text>
</comment>
<dbReference type="AlphaFoldDB" id="A0A2S6NDW7"/>
<evidence type="ECO:0000256" key="8">
    <source>
        <dbReference type="SAM" id="Phobius"/>
    </source>
</evidence>
<feature type="transmembrane region" description="Helical" evidence="8">
    <location>
        <begin position="381"/>
        <end position="399"/>
    </location>
</feature>
<dbReference type="EMBL" id="NHSJ01000034">
    <property type="protein sequence ID" value="PPQ32799.1"/>
    <property type="molecule type" value="Genomic_DNA"/>
</dbReference>
<feature type="transmembrane region" description="Helical" evidence="8">
    <location>
        <begin position="195"/>
        <end position="213"/>
    </location>
</feature>
<keyword evidence="4 8" id="KW-0812">Transmembrane</keyword>
<feature type="transmembrane region" description="Helical" evidence="8">
    <location>
        <begin position="154"/>
        <end position="183"/>
    </location>
</feature>